<accession>A0A7W3XQB7</accession>
<dbReference type="SUPFAM" id="SSF52540">
    <property type="entry name" value="P-loop containing nucleoside triphosphate hydrolases"/>
    <property type="match status" value="1"/>
</dbReference>
<evidence type="ECO:0000259" key="4">
    <source>
        <dbReference type="PROSITE" id="PS50893"/>
    </source>
</evidence>
<dbReference type="SMART" id="SM00382">
    <property type="entry name" value="AAA"/>
    <property type="match status" value="1"/>
</dbReference>
<dbReference type="CDD" id="cd03230">
    <property type="entry name" value="ABC_DR_subfamily_A"/>
    <property type="match status" value="1"/>
</dbReference>
<evidence type="ECO:0000256" key="3">
    <source>
        <dbReference type="ARBA" id="ARBA00022840"/>
    </source>
</evidence>
<dbReference type="PROSITE" id="PS50893">
    <property type="entry name" value="ABC_TRANSPORTER_2"/>
    <property type="match status" value="1"/>
</dbReference>
<dbReference type="Pfam" id="PF00005">
    <property type="entry name" value="ABC_tran"/>
    <property type="match status" value="1"/>
</dbReference>
<name>A0A7W3XQB7_9BACL</name>
<dbReference type="GO" id="GO:0016887">
    <property type="term" value="F:ATP hydrolysis activity"/>
    <property type="evidence" value="ECO:0007669"/>
    <property type="project" value="InterPro"/>
</dbReference>
<evidence type="ECO:0000313" key="5">
    <source>
        <dbReference type="EMBL" id="MBA9084319.1"/>
    </source>
</evidence>
<keyword evidence="2" id="KW-0547">Nucleotide-binding</keyword>
<evidence type="ECO:0000256" key="2">
    <source>
        <dbReference type="ARBA" id="ARBA00022741"/>
    </source>
</evidence>
<dbReference type="RefSeq" id="WP_182534378.1">
    <property type="nucleotide sequence ID" value="NZ_JACJIP010000003.1"/>
</dbReference>
<reference evidence="5 6" key="1">
    <citation type="submission" date="2020-08" db="EMBL/GenBank/DDBJ databases">
        <title>Genomic Encyclopedia of Type Strains, Phase III (KMG-III): the genomes of soil and plant-associated and newly described type strains.</title>
        <authorList>
            <person name="Whitman W."/>
        </authorList>
    </citation>
    <scope>NUCLEOTIDE SEQUENCE [LARGE SCALE GENOMIC DNA]</scope>
    <source>
        <strain evidence="5 6">CECT 8693</strain>
    </source>
</reference>
<dbReference type="InterPro" id="IPR027417">
    <property type="entry name" value="P-loop_NTPase"/>
</dbReference>
<gene>
    <name evidence="5" type="ORF">FHR92_000773</name>
</gene>
<sequence length="289" mass="32469">MSIALACGNLTKTYGPTCALRNLDLQLEENVIYGLLGRNGAGKTTLLNTIAGGIKADSGTIEVSGKRLGKGELPKDFCYVRDQYRHFGGARVIEILQYAANFHPYWDWTYAHELFKIFLIEPDKKIRQLSSGTRSLIGNIIGLASRAPLTLYDEPVLGLDVLMRERFYRTLMEDYANHPRTILLSTHLIDEIAPVAEKICILESGSLLLQDDMEQIRMSAYLIRGNSEAVALFTTGKRVLYHEAYGRGTLAAIYEKLEDKDMRQAREQDISIESLSLQKLFLYLIEGGL</sequence>
<dbReference type="PANTHER" id="PTHR42939:SF1">
    <property type="entry name" value="ABC TRANSPORTER ATP-BINDING PROTEIN ALBC-RELATED"/>
    <property type="match status" value="1"/>
</dbReference>
<dbReference type="InterPro" id="IPR003439">
    <property type="entry name" value="ABC_transporter-like_ATP-bd"/>
</dbReference>
<proteinExistence type="predicted"/>
<dbReference type="InterPro" id="IPR051782">
    <property type="entry name" value="ABC_Transporter_VariousFunc"/>
</dbReference>
<protein>
    <submittedName>
        <fullName evidence="5">ABC-2 type transport system ATP-binding protein</fullName>
    </submittedName>
</protein>
<dbReference type="PANTHER" id="PTHR42939">
    <property type="entry name" value="ABC TRANSPORTER ATP-BINDING PROTEIN ALBC-RELATED"/>
    <property type="match status" value="1"/>
</dbReference>
<feature type="domain" description="ABC transporter" evidence="4">
    <location>
        <begin position="5"/>
        <end position="229"/>
    </location>
</feature>
<dbReference type="EMBL" id="JACJIP010000003">
    <property type="protein sequence ID" value="MBA9084319.1"/>
    <property type="molecule type" value="Genomic_DNA"/>
</dbReference>
<keyword evidence="6" id="KW-1185">Reference proteome</keyword>
<dbReference type="Gene3D" id="3.40.50.300">
    <property type="entry name" value="P-loop containing nucleotide triphosphate hydrolases"/>
    <property type="match status" value="1"/>
</dbReference>
<dbReference type="GO" id="GO:0005524">
    <property type="term" value="F:ATP binding"/>
    <property type="evidence" value="ECO:0007669"/>
    <property type="project" value="UniProtKB-KW"/>
</dbReference>
<evidence type="ECO:0000313" key="6">
    <source>
        <dbReference type="Proteomes" id="UP000567067"/>
    </source>
</evidence>
<dbReference type="AlphaFoldDB" id="A0A7W3XQB7"/>
<evidence type="ECO:0000256" key="1">
    <source>
        <dbReference type="ARBA" id="ARBA00022448"/>
    </source>
</evidence>
<dbReference type="InterPro" id="IPR003593">
    <property type="entry name" value="AAA+_ATPase"/>
</dbReference>
<dbReference type="Proteomes" id="UP000567067">
    <property type="component" value="Unassembled WGS sequence"/>
</dbReference>
<organism evidence="5 6">
    <name type="scientific">Fontibacillus solani</name>
    <dbReference type="NCBI Taxonomy" id="1572857"/>
    <lineage>
        <taxon>Bacteria</taxon>
        <taxon>Bacillati</taxon>
        <taxon>Bacillota</taxon>
        <taxon>Bacilli</taxon>
        <taxon>Bacillales</taxon>
        <taxon>Paenibacillaceae</taxon>
        <taxon>Fontibacillus</taxon>
    </lineage>
</organism>
<keyword evidence="3 5" id="KW-0067">ATP-binding</keyword>
<comment type="caution">
    <text evidence="5">The sequence shown here is derived from an EMBL/GenBank/DDBJ whole genome shotgun (WGS) entry which is preliminary data.</text>
</comment>
<keyword evidence="1" id="KW-0813">Transport</keyword>